<accession>A0A9Q0H9X5</accession>
<dbReference type="Proteomes" id="UP001141806">
    <property type="component" value="Unassembled WGS sequence"/>
</dbReference>
<keyword evidence="2" id="KW-1185">Reference proteome</keyword>
<sequence length="255" mass="28382">MVSLAGDFHSNQLLSSTQYHYSFTSRLFQKNAADENSTVVSENLSESVIDFRLRELFVDRNKPLKPTNPNLISLICFKLSAISLLTIVTSLESCRGFLQCDNNAFDTVQFYKNVFETKELKLGSSIVLHGNRLGNRSSLKVTASLSSPRPQSIGGVAFLTIVVKSLNLLYDPISKSTPKSEEKKGVHGYVTKNLVYSSEEGINAMEFSCSNTLIVPFNPETVSISNAETNLLLQKARNWLQGPHVYYLYRKLGIG</sequence>
<organism evidence="1 2">
    <name type="scientific">Protea cynaroides</name>
    <dbReference type="NCBI Taxonomy" id="273540"/>
    <lineage>
        <taxon>Eukaryota</taxon>
        <taxon>Viridiplantae</taxon>
        <taxon>Streptophyta</taxon>
        <taxon>Embryophyta</taxon>
        <taxon>Tracheophyta</taxon>
        <taxon>Spermatophyta</taxon>
        <taxon>Magnoliopsida</taxon>
        <taxon>Proteales</taxon>
        <taxon>Proteaceae</taxon>
        <taxon>Protea</taxon>
    </lineage>
</organism>
<dbReference type="AlphaFoldDB" id="A0A9Q0H9X5"/>
<dbReference type="EMBL" id="JAMYWD010000009">
    <property type="protein sequence ID" value="KAJ4961950.1"/>
    <property type="molecule type" value="Genomic_DNA"/>
</dbReference>
<evidence type="ECO:0000313" key="1">
    <source>
        <dbReference type="EMBL" id="KAJ4961950.1"/>
    </source>
</evidence>
<evidence type="ECO:0000313" key="2">
    <source>
        <dbReference type="Proteomes" id="UP001141806"/>
    </source>
</evidence>
<protein>
    <submittedName>
        <fullName evidence="1">Uncharacterized protein</fullName>
    </submittedName>
</protein>
<gene>
    <name evidence="1" type="ORF">NE237_021860</name>
</gene>
<proteinExistence type="predicted"/>
<comment type="caution">
    <text evidence="1">The sequence shown here is derived from an EMBL/GenBank/DDBJ whole genome shotgun (WGS) entry which is preliminary data.</text>
</comment>
<name>A0A9Q0H9X5_9MAGN</name>
<reference evidence="1" key="1">
    <citation type="journal article" date="2023" name="Plant J.">
        <title>The genome of the king protea, Protea cynaroides.</title>
        <authorList>
            <person name="Chang J."/>
            <person name="Duong T.A."/>
            <person name="Schoeman C."/>
            <person name="Ma X."/>
            <person name="Roodt D."/>
            <person name="Barker N."/>
            <person name="Li Z."/>
            <person name="Van de Peer Y."/>
            <person name="Mizrachi E."/>
        </authorList>
    </citation>
    <scope>NUCLEOTIDE SEQUENCE</scope>
    <source>
        <tissue evidence="1">Young leaves</tissue>
    </source>
</reference>